<evidence type="ECO:0000313" key="2">
    <source>
        <dbReference type="Proteomes" id="UP000246132"/>
    </source>
</evidence>
<dbReference type="AlphaFoldDB" id="A0A3A8ADJ1"/>
<reference evidence="1 2" key="1">
    <citation type="journal article" date="2018" name="Int. J. Syst. Bacteriol.">
        <title>Oceaniradius stylonemae gen. nov., sp. nov., isolated from a red alga, Stylonema cornu-cervi.</title>
        <authorList>
            <person name="Jeong S."/>
        </authorList>
    </citation>
    <scope>NUCLEOTIDE SEQUENCE [LARGE SCALE GENOMIC DNA]</scope>
    <source>
        <strain evidence="1 2">StC1</strain>
    </source>
</reference>
<name>A0A3A8ADJ1_9HYPH</name>
<protein>
    <recommendedName>
        <fullName evidence="3">Peptidase S1</fullName>
    </recommendedName>
</protein>
<organism evidence="1 2">
    <name type="scientific">Oceaniradius stylonematis</name>
    <dbReference type="NCBI Taxonomy" id="2184161"/>
    <lineage>
        <taxon>Bacteria</taxon>
        <taxon>Pseudomonadati</taxon>
        <taxon>Pseudomonadota</taxon>
        <taxon>Alphaproteobacteria</taxon>
        <taxon>Hyphomicrobiales</taxon>
        <taxon>Ahrensiaceae</taxon>
        <taxon>Oceaniradius</taxon>
    </lineage>
</organism>
<gene>
    <name evidence="1" type="ORF">DEM25_002020</name>
</gene>
<sequence length="147" mass="15885">MASLATAAFACPDYTIWGDKYTFSGDELYSPKSLSVVAGGQNSLTKCGIRAQNYRGALPGYTTSSPDFSITVQGISGYSIEFRVRSECDSVLLVNTAARNWYFDDDDLGAGDAKIRLTRPAGDGIFDVWVGTYDGSSCDARLIIETF</sequence>
<accession>A0A3A8ADJ1</accession>
<dbReference type="Proteomes" id="UP000246132">
    <property type="component" value="Unassembled WGS sequence"/>
</dbReference>
<proteinExistence type="predicted"/>
<comment type="caution">
    <text evidence="1">The sequence shown here is derived from an EMBL/GenBank/DDBJ whole genome shotgun (WGS) entry which is preliminary data.</text>
</comment>
<evidence type="ECO:0000313" key="1">
    <source>
        <dbReference type="EMBL" id="RKF08382.1"/>
    </source>
</evidence>
<dbReference type="OrthoDB" id="5973611at2"/>
<keyword evidence="2" id="KW-1185">Reference proteome</keyword>
<evidence type="ECO:0008006" key="3">
    <source>
        <dbReference type="Google" id="ProtNLM"/>
    </source>
</evidence>
<dbReference type="EMBL" id="QFWV02000002">
    <property type="protein sequence ID" value="RKF08382.1"/>
    <property type="molecule type" value="Genomic_DNA"/>
</dbReference>